<proteinExistence type="predicted"/>
<dbReference type="EMBL" id="JAERRH010000023">
    <property type="protein sequence ID" value="MBL1109717.1"/>
    <property type="molecule type" value="Genomic_DNA"/>
</dbReference>
<protein>
    <submittedName>
        <fullName evidence="2">Calcium-binding protein</fullName>
    </submittedName>
</protein>
<dbReference type="Proteomes" id="UP000621386">
    <property type="component" value="Unassembled WGS sequence"/>
</dbReference>
<organism evidence="2 3">
    <name type="scientific">Streptomyces musisoli</name>
    <dbReference type="NCBI Taxonomy" id="2802280"/>
    <lineage>
        <taxon>Bacteria</taxon>
        <taxon>Bacillati</taxon>
        <taxon>Actinomycetota</taxon>
        <taxon>Actinomycetes</taxon>
        <taxon>Kitasatosporales</taxon>
        <taxon>Streptomycetaceae</taxon>
        <taxon>Streptomyces</taxon>
    </lineage>
</organism>
<accession>A0ABS1PCC9</accession>
<evidence type="ECO:0000256" key="1">
    <source>
        <dbReference type="SAM" id="SignalP"/>
    </source>
</evidence>
<keyword evidence="3" id="KW-1185">Reference proteome</keyword>
<comment type="caution">
    <text evidence="2">The sequence shown here is derived from an EMBL/GenBank/DDBJ whole genome shotgun (WGS) entry which is preliminary data.</text>
</comment>
<reference evidence="2 3" key="1">
    <citation type="submission" date="2021-01" db="EMBL/GenBank/DDBJ databases">
        <title>WGS of actinomycetes isolated from Thailand.</title>
        <authorList>
            <person name="Thawai C."/>
        </authorList>
    </citation>
    <scope>NUCLEOTIDE SEQUENCE [LARGE SCALE GENOMIC DNA]</scope>
    <source>
        <strain evidence="2 3">CH5-8</strain>
    </source>
</reference>
<evidence type="ECO:0000313" key="3">
    <source>
        <dbReference type="Proteomes" id="UP000621386"/>
    </source>
</evidence>
<gene>
    <name evidence="2" type="ORF">JK361_34935</name>
</gene>
<feature type="chain" id="PRO_5047407314" evidence="1">
    <location>
        <begin position="28"/>
        <end position="257"/>
    </location>
</feature>
<sequence length="257" mass="27329">MRTHAAAIAATATAALLTPLFAAPAHAEPGPVITKVVVNKGKNIVVGPTTVTKFSAQITATYTAGISVADVNLWHGSTYASRDRALSYDAPRCTTSGTSTTCTMNFQVEADTRDMSNVVSNTQAGTWHIAAWANGKDRTQTAVYDYAVTKVQRASKLSVNASPEPVRRGRTITVTGALTRANWNTRKWAGYSGQKVKLQYRPKNTSAYTTVKTITTNSTGNLNTTVNATADGYYRYVFAGTSTTPAATAAGDYVDVI</sequence>
<evidence type="ECO:0000313" key="2">
    <source>
        <dbReference type="EMBL" id="MBL1109717.1"/>
    </source>
</evidence>
<keyword evidence="1" id="KW-0732">Signal</keyword>
<name>A0ABS1PCC9_9ACTN</name>
<feature type="signal peptide" evidence="1">
    <location>
        <begin position="1"/>
        <end position="27"/>
    </location>
</feature>